<dbReference type="SUPFAM" id="SSF55785">
    <property type="entry name" value="PYP-like sensor domain (PAS domain)"/>
    <property type="match status" value="2"/>
</dbReference>
<dbReference type="Proteomes" id="UP001165289">
    <property type="component" value="Unassembled WGS sequence"/>
</dbReference>
<feature type="domain" description="BHLH" evidence="2">
    <location>
        <begin position="21"/>
        <end position="77"/>
    </location>
</feature>
<dbReference type="SUPFAM" id="SSF47459">
    <property type="entry name" value="HLH, helix-loop-helix DNA-binding domain"/>
    <property type="match status" value="1"/>
</dbReference>
<dbReference type="PANTHER" id="PTHR23042">
    <property type="entry name" value="CIRCADIAN PROTEIN CLOCK/ARNT/BMAL/PAS"/>
    <property type="match status" value="1"/>
</dbReference>
<dbReference type="Pfam" id="PF14598">
    <property type="entry name" value="PAS_11"/>
    <property type="match status" value="1"/>
</dbReference>
<dbReference type="GO" id="GO:0046983">
    <property type="term" value="F:protein dimerization activity"/>
    <property type="evidence" value="ECO:0007669"/>
    <property type="project" value="InterPro"/>
</dbReference>
<dbReference type="EMBL" id="JAKMXF010000298">
    <property type="protein sequence ID" value="KAI6652517.1"/>
    <property type="molecule type" value="Genomic_DNA"/>
</dbReference>
<dbReference type="SMART" id="SM00091">
    <property type="entry name" value="PAS"/>
    <property type="match status" value="2"/>
</dbReference>
<dbReference type="PROSITE" id="PS50112">
    <property type="entry name" value="PAS"/>
    <property type="match status" value="1"/>
</dbReference>
<dbReference type="Gene3D" id="4.10.280.10">
    <property type="entry name" value="Helix-loop-helix DNA-binding domain"/>
    <property type="match status" value="1"/>
</dbReference>
<dbReference type="PROSITE" id="PS50888">
    <property type="entry name" value="BHLH"/>
    <property type="match status" value="1"/>
</dbReference>
<evidence type="ECO:0000259" key="1">
    <source>
        <dbReference type="PROSITE" id="PS50112"/>
    </source>
</evidence>
<dbReference type="Gene3D" id="3.30.450.20">
    <property type="entry name" value="PAS domain"/>
    <property type="match status" value="2"/>
</dbReference>
<sequence>MANVFVHESQSSQTAVVDSLSLDKSRSVCEKKRRSDTNMMLNEIETLVYPSKLSEIPSKKISKIQIMEKTCSFIRFYRKLDQSIENNAKNKSIIPSNVLQDLLIYSQRGFIIVVDPSSRVICCSSSTMGFLQSRDTEIVGTKLSLLLTSNDNDYIRSLIKEKKTETNPFLLHFTMNSPDILRTFICRAFWHQFVNPEITTQPNEGLGALILACSSIDKLSMYNLPIFYCENSLNFEFKISLDGKFTKIDEPMERYTGYSPGELIGRCLLDYVNWEQAVELMETISTSLTKGTDAIGCLQFCCKSKSWIWIQATIRVSQNVWNSRIDLLIFSCKALDYNDVIPFLAQANTSPIEAQSKVIIDSVLPATPESSASLVVQ</sequence>
<name>A0AAV7JUD3_9METZ</name>
<dbReference type="AlphaFoldDB" id="A0AAV7JUD3"/>
<dbReference type="InterPro" id="IPR050933">
    <property type="entry name" value="Circadian_TF"/>
</dbReference>
<organism evidence="3 4">
    <name type="scientific">Oopsacas minuta</name>
    <dbReference type="NCBI Taxonomy" id="111878"/>
    <lineage>
        <taxon>Eukaryota</taxon>
        <taxon>Metazoa</taxon>
        <taxon>Porifera</taxon>
        <taxon>Hexactinellida</taxon>
        <taxon>Hexasterophora</taxon>
        <taxon>Lyssacinosida</taxon>
        <taxon>Leucopsacidae</taxon>
        <taxon>Oopsacas</taxon>
    </lineage>
</organism>
<keyword evidence="4" id="KW-1185">Reference proteome</keyword>
<gene>
    <name evidence="3" type="ORF">LOD99_4302</name>
</gene>
<evidence type="ECO:0000313" key="4">
    <source>
        <dbReference type="Proteomes" id="UP001165289"/>
    </source>
</evidence>
<evidence type="ECO:0000313" key="3">
    <source>
        <dbReference type="EMBL" id="KAI6652517.1"/>
    </source>
</evidence>
<dbReference type="NCBIfam" id="TIGR00229">
    <property type="entry name" value="sensory_box"/>
    <property type="match status" value="1"/>
</dbReference>
<protein>
    <submittedName>
        <fullName evidence="3">BHLH-PAS domain containing transcription factor Clock</fullName>
    </submittedName>
</protein>
<dbReference type="InterPro" id="IPR000014">
    <property type="entry name" value="PAS"/>
</dbReference>
<dbReference type="Pfam" id="PF00010">
    <property type="entry name" value="HLH"/>
    <property type="match status" value="1"/>
</dbReference>
<dbReference type="InterPro" id="IPR036638">
    <property type="entry name" value="HLH_DNA-bd_sf"/>
</dbReference>
<dbReference type="InterPro" id="IPR011598">
    <property type="entry name" value="bHLH_dom"/>
</dbReference>
<dbReference type="SMART" id="SM00353">
    <property type="entry name" value="HLH"/>
    <property type="match status" value="1"/>
</dbReference>
<feature type="domain" description="PAS" evidence="1">
    <location>
        <begin position="237"/>
        <end position="291"/>
    </location>
</feature>
<dbReference type="Pfam" id="PF13426">
    <property type="entry name" value="PAS_9"/>
    <property type="match status" value="1"/>
</dbReference>
<dbReference type="InterPro" id="IPR035965">
    <property type="entry name" value="PAS-like_dom_sf"/>
</dbReference>
<evidence type="ECO:0000259" key="2">
    <source>
        <dbReference type="PROSITE" id="PS50888"/>
    </source>
</evidence>
<dbReference type="CDD" id="cd00130">
    <property type="entry name" value="PAS"/>
    <property type="match status" value="1"/>
</dbReference>
<reference evidence="3 4" key="1">
    <citation type="journal article" date="2023" name="BMC Biol.">
        <title>The compact genome of the sponge Oopsacas minuta (Hexactinellida) is lacking key metazoan core genes.</title>
        <authorList>
            <person name="Santini S."/>
            <person name="Schenkelaars Q."/>
            <person name="Jourda C."/>
            <person name="Duchesne M."/>
            <person name="Belahbib H."/>
            <person name="Rocher C."/>
            <person name="Selva M."/>
            <person name="Riesgo A."/>
            <person name="Vervoort M."/>
            <person name="Leys S.P."/>
            <person name="Kodjabachian L."/>
            <person name="Le Bivic A."/>
            <person name="Borchiellini C."/>
            <person name="Claverie J.M."/>
            <person name="Renard E."/>
        </authorList>
    </citation>
    <scope>NUCLEOTIDE SEQUENCE [LARGE SCALE GENOMIC DNA]</scope>
    <source>
        <strain evidence="3">SPO-2</strain>
    </source>
</reference>
<accession>A0AAV7JUD3</accession>
<proteinExistence type="predicted"/>
<comment type="caution">
    <text evidence="3">The sequence shown here is derived from an EMBL/GenBank/DDBJ whole genome shotgun (WGS) entry which is preliminary data.</text>
</comment>